<dbReference type="EMBL" id="MHSW01000011">
    <property type="protein sequence ID" value="OHA52317.1"/>
    <property type="molecule type" value="Genomic_DNA"/>
</dbReference>
<evidence type="ECO:0000256" key="1">
    <source>
        <dbReference type="SAM" id="Phobius"/>
    </source>
</evidence>
<keyword evidence="1" id="KW-0812">Transmembrane</keyword>
<sequence>MSNFPLGEQKWPEKPLVIIFGIWTVLLLIMAKISYAAGDELHGGGGLLFAILTASLVFMYSKRWYERYKAYKNKPS</sequence>
<keyword evidence="1" id="KW-1133">Transmembrane helix</keyword>
<gene>
    <name evidence="2" type="ORF">A3A97_02590</name>
</gene>
<feature type="transmembrane region" description="Helical" evidence="1">
    <location>
        <begin position="41"/>
        <end position="60"/>
    </location>
</feature>
<accession>A0A1G2PVH1</accession>
<reference evidence="2 3" key="1">
    <citation type="journal article" date="2016" name="Nat. Commun.">
        <title>Thousands of microbial genomes shed light on interconnected biogeochemical processes in an aquifer system.</title>
        <authorList>
            <person name="Anantharaman K."/>
            <person name="Brown C.T."/>
            <person name="Hug L.A."/>
            <person name="Sharon I."/>
            <person name="Castelle C.J."/>
            <person name="Probst A.J."/>
            <person name="Thomas B.C."/>
            <person name="Singh A."/>
            <person name="Wilkins M.J."/>
            <person name="Karaoz U."/>
            <person name="Brodie E.L."/>
            <person name="Williams K.H."/>
            <person name="Hubbard S.S."/>
            <person name="Banfield J.F."/>
        </authorList>
    </citation>
    <scope>NUCLEOTIDE SEQUENCE [LARGE SCALE GENOMIC DNA]</scope>
</reference>
<dbReference type="AlphaFoldDB" id="A0A1G2PVH1"/>
<dbReference type="Proteomes" id="UP000176951">
    <property type="component" value="Unassembled WGS sequence"/>
</dbReference>
<evidence type="ECO:0000313" key="3">
    <source>
        <dbReference type="Proteomes" id="UP000176951"/>
    </source>
</evidence>
<evidence type="ECO:0000313" key="2">
    <source>
        <dbReference type="EMBL" id="OHA52317.1"/>
    </source>
</evidence>
<comment type="caution">
    <text evidence="2">The sequence shown here is derived from an EMBL/GenBank/DDBJ whole genome shotgun (WGS) entry which is preliminary data.</text>
</comment>
<protein>
    <submittedName>
        <fullName evidence="2">Uncharacterized protein</fullName>
    </submittedName>
</protein>
<proteinExistence type="predicted"/>
<feature type="transmembrane region" description="Helical" evidence="1">
    <location>
        <begin position="16"/>
        <end position="35"/>
    </location>
</feature>
<name>A0A1G2PVH1_9BACT</name>
<organism evidence="2 3">
    <name type="scientific">Candidatus Terrybacteria bacterium RIFCSPLOWO2_01_FULL_40_23</name>
    <dbReference type="NCBI Taxonomy" id="1802366"/>
    <lineage>
        <taxon>Bacteria</taxon>
        <taxon>Candidatus Terryibacteriota</taxon>
    </lineage>
</organism>
<keyword evidence="1" id="KW-0472">Membrane</keyword>